<feature type="region of interest" description="Disordered" evidence="1">
    <location>
        <begin position="399"/>
        <end position="463"/>
    </location>
</feature>
<sequence>MEPDKTPAERDSIDLEALPRWHRQQKRPRYALVVAGCLALATATYLLLPESPLGYFTVPETRPRETSMCDYYTQRQHFFNSAASQKTFVKSIVDKAFLGARHPERLSPPVGGAYNGILRSGDWFDVPTDLTKYFDGSQNTTNVGGAPSRVNFFSPSTFTRDGHEYPAGNCRFHRMKDAMYRYFAPILGCSAYGRSVDRYAGPSMKEVHRFMDFTGNFDWMYFIHQFQMAALAADFSLADASVLEVYLVDTFGPRLDKATGKVTPCFENPALEASPDFLPPKLDPQQLADRQYEIAKAMVPNYVWKRDAIPNANPNHATASDRPVPSPRVLHIRYRRADRTPQRGSSGSAPNILAVALGAGIGAAFGVIIIAIAIAYLVIRKRRIAKRESMYVVDLKQGLEREKSSSSSKKPAPNRRVDRSEHGNVVGKPKEQTGEQSSRGHKKTESVGVQSVRSVHFSPQQQG</sequence>
<evidence type="ECO:0000256" key="2">
    <source>
        <dbReference type="SAM" id="Phobius"/>
    </source>
</evidence>
<keyword evidence="4" id="KW-1185">Reference proteome</keyword>
<gene>
    <name evidence="3" type="ORF">DRE_00820</name>
</gene>
<feature type="transmembrane region" description="Helical" evidence="2">
    <location>
        <begin position="352"/>
        <end position="379"/>
    </location>
</feature>
<dbReference type="Proteomes" id="UP000024837">
    <property type="component" value="Unassembled WGS sequence"/>
</dbReference>
<evidence type="ECO:0000313" key="3">
    <source>
        <dbReference type="EMBL" id="EWC45421.1"/>
    </source>
</evidence>
<evidence type="ECO:0000256" key="1">
    <source>
        <dbReference type="SAM" id="MobiDB-lite"/>
    </source>
</evidence>
<dbReference type="AlphaFoldDB" id="W7HN09"/>
<keyword evidence="2" id="KW-0812">Transmembrane</keyword>
<dbReference type="OrthoDB" id="2110578at2759"/>
<dbReference type="EMBL" id="KI966427">
    <property type="protein sequence ID" value="EWC45421.1"/>
    <property type="molecule type" value="Genomic_DNA"/>
</dbReference>
<organism evidence="3 4">
    <name type="scientific">Drechslerella stenobrocha 248</name>
    <dbReference type="NCBI Taxonomy" id="1043628"/>
    <lineage>
        <taxon>Eukaryota</taxon>
        <taxon>Fungi</taxon>
        <taxon>Dikarya</taxon>
        <taxon>Ascomycota</taxon>
        <taxon>Pezizomycotina</taxon>
        <taxon>Orbiliomycetes</taxon>
        <taxon>Orbiliales</taxon>
        <taxon>Orbiliaceae</taxon>
        <taxon>Drechslerella</taxon>
    </lineage>
</organism>
<accession>W7HN09</accession>
<feature type="transmembrane region" description="Helical" evidence="2">
    <location>
        <begin position="30"/>
        <end position="48"/>
    </location>
</feature>
<feature type="compositionally biased region" description="Basic and acidic residues" evidence="1">
    <location>
        <begin position="415"/>
        <end position="433"/>
    </location>
</feature>
<protein>
    <submittedName>
        <fullName evidence="3">Uncharacterized protein</fullName>
    </submittedName>
</protein>
<dbReference type="HOGENOM" id="CLU_590555_0_0_1"/>
<keyword evidence="2" id="KW-0472">Membrane</keyword>
<feature type="compositionally biased region" description="Polar residues" evidence="1">
    <location>
        <begin position="447"/>
        <end position="463"/>
    </location>
</feature>
<evidence type="ECO:0000313" key="4">
    <source>
        <dbReference type="Proteomes" id="UP000024837"/>
    </source>
</evidence>
<name>W7HN09_9PEZI</name>
<reference evidence="3 4" key="1">
    <citation type="submission" date="2013-05" db="EMBL/GenBank/DDBJ databases">
        <title>Drechslerella stenobrocha genome reveals carnivorous origination and mechanical trapping mechanism of predatory fungi.</title>
        <authorList>
            <person name="Liu X."/>
            <person name="Zhang W."/>
            <person name="Liu K."/>
        </authorList>
    </citation>
    <scope>NUCLEOTIDE SEQUENCE [LARGE SCALE GENOMIC DNA]</scope>
    <source>
        <strain evidence="3 4">248</strain>
    </source>
</reference>
<proteinExistence type="predicted"/>
<keyword evidence="2" id="KW-1133">Transmembrane helix</keyword>